<accession>A0A2I2G5C3</accession>
<organism evidence="2 3">
    <name type="scientific">Aspergillus steynii IBT 23096</name>
    <dbReference type="NCBI Taxonomy" id="1392250"/>
    <lineage>
        <taxon>Eukaryota</taxon>
        <taxon>Fungi</taxon>
        <taxon>Dikarya</taxon>
        <taxon>Ascomycota</taxon>
        <taxon>Pezizomycotina</taxon>
        <taxon>Eurotiomycetes</taxon>
        <taxon>Eurotiomycetidae</taxon>
        <taxon>Eurotiales</taxon>
        <taxon>Aspergillaceae</taxon>
        <taxon>Aspergillus</taxon>
        <taxon>Aspergillus subgen. Circumdati</taxon>
    </lineage>
</organism>
<feature type="transmembrane region" description="Helical" evidence="1">
    <location>
        <begin position="346"/>
        <end position="367"/>
    </location>
</feature>
<protein>
    <recommendedName>
        <fullName evidence="4">Transmembrane protein 135 N-terminal domain-containing protein</fullName>
    </recommendedName>
</protein>
<feature type="transmembrane region" description="Helical" evidence="1">
    <location>
        <begin position="387"/>
        <end position="410"/>
    </location>
</feature>
<evidence type="ECO:0000313" key="3">
    <source>
        <dbReference type="Proteomes" id="UP000234275"/>
    </source>
</evidence>
<keyword evidence="3" id="KW-1185">Reference proteome</keyword>
<dbReference type="VEuPathDB" id="FungiDB:P170DRAFT_359590"/>
<evidence type="ECO:0000313" key="2">
    <source>
        <dbReference type="EMBL" id="PLB48064.1"/>
    </source>
</evidence>
<reference evidence="2 3" key="1">
    <citation type="submission" date="2016-12" db="EMBL/GenBank/DDBJ databases">
        <title>The genomes of Aspergillus section Nigri reveals drivers in fungal speciation.</title>
        <authorList>
            <consortium name="DOE Joint Genome Institute"/>
            <person name="Vesth T.C."/>
            <person name="Nybo J."/>
            <person name="Theobald S."/>
            <person name="Brandl J."/>
            <person name="Frisvad J.C."/>
            <person name="Nielsen K.F."/>
            <person name="Lyhne E.K."/>
            <person name="Kogle M.E."/>
            <person name="Kuo A."/>
            <person name="Riley R."/>
            <person name="Clum A."/>
            <person name="Nolan M."/>
            <person name="Lipzen A."/>
            <person name="Salamov A."/>
            <person name="Henrissat B."/>
            <person name="Wiebenga A."/>
            <person name="De Vries R.P."/>
            <person name="Grigoriev I.V."/>
            <person name="Mortensen U.H."/>
            <person name="Andersen M.R."/>
            <person name="Baker S.E."/>
        </authorList>
    </citation>
    <scope>NUCLEOTIDE SEQUENCE [LARGE SCALE GENOMIC DNA]</scope>
    <source>
        <strain evidence="2 3">IBT 23096</strain>
    </source>
</reference>
<evidence type="ECO:0008006" key="4">
    <source>
        <dbReference type="Google" id="ProtNLM"/>
    </source>
</evidence>
<comment type="caution">
    <text evidence="2">The sequence shown here is derived from an EMBL/GenBank/DDBJ whole genome shotgun (WGS) entry which is preliminary data.</text>
</comment>
<keyword evidence="1" id="KW-0472">Membrane</keyword>
<dbReference type="PANTHER" id="PTHR12459:SF19">
    <property type="entry name" value="TRANSMEMBRANE PROTEIN 135 N-TERMINAL DOMAIN-CONTAINING PROTEIN"/>
    <property type="match status" value="1"/>
</dbReference>
<dbReference type="PANTHER" id="PTHR12459">
    <property type="entry name" value="TRANSMEMBRANE PROTEIN 135-RELATED"/>
    <property type="match status" value="1"/>
</dbReference>
<dbReference type="AlphaFoldDB" id="A0A2I2G5C3"/>
<dbReference type="OrthoDB" id="291792at2759"/>
<dbReference type="GeneID" id="36552065"/>
<evidence type="ECO:0000256" key="1">
    <source>
        <dbReference type="SAM" id="Phobius"/>
    </source>
</evidence>
<keyword evidence="1" id="KW-1133">Transmembrane helix</keyword>
<gene>
    <name evidence="2" type="ORF">P170DRAFT_359590</name>
</gene>
<proteinExistence type="predicted"/>
<dbReference type="RefSeq" id="XP_024703366.1">
    <property type="nucleotide sequence ID" value="XM_024844365.1"/>
</dbReference>
<keyword evidence="1" id="KW-0812">Transmembrane</keyword>
<feature type="transmembrane region" description="Helical" evidence="1">
    <location>
        <begin position="422"/>
        <end position="447"/>
    </location>
</feature>
<name>A0A2I2G5C3_9EURO</name>
<dbReference type="Proteomes" id="UP000234275">
    <property type="component" value="Unassembled WGS sequence"/>
</dbReference>
<dbReference type="EMBL" id="MSFO01000005">
    <property type="protein sequence ID" value="PLB48064.1"/>
    <property type="molecule type" value="Genomic_DNA"/>
</dbReference>
<dbReference type="InterPro" id="IPR026749">
    <property type="entry name" value="Tmem135"/>
</dbReference>
<sequence length="535" mass="59254">MASDSTGNVDIQPHVHPVVRNALRISLSAKEYKTLHHLVAQRAPSFQSRLPSPSKYEAIVRSQNRHNEAAFRTSARVFLVSGALLKLVDLVARRIRGEASRKDRRISLFRSPNFRLSLSLSLMLLLHRLLHRFFVRLRANLRTEEAEPFRKRNPRVSKALTSRYAPAVGASLAGFALGICPQKQLRMTAAIYTGTRSLEFIFNVFDEKGWVENRPWWFGSWLLMPISCAQLFHAFVFDRETTPGWLGKVIMRLSPAYIHGRPETLPAEFPWPEKEAIVDSLATVAKLRWPAFISPILHPGDPYTLPSTIKSISPITGPAHPSISSLSCALLHPGCPSCGTTFLHHLLLSVPPLARFITMVTLALSALKFKSFLTQPITSINNLSKRIIALTGILSASVGSAWGSICLWNAILPRSVLPTQRFFLSGAAAGVPFAFLSSSRNIFLYFFRAAVDSAWKSGVKRGLWKGWKGGDLFVVVITWALMGSILETRPSAVQGKGVRKALAWMRGDGYVDPADAAAKRKSKKTAAAKNAEEET</sequence>